<evidence type="ECO:0000313" key="3">
    <source>
        <dbReference type="Proteomes" id="UP000199663"/>
    </source>
</evidence>
<protein>
    <submittedName>
        <fullName evidence="2">Transglutaminase-like enzyme, putative cysteine protease</fullName>
    </submittedName>
</protein>
<evidence type="ECO:0000313" key="2">
    <source>
        <dbReference type="EMBL" id="SDZ28046.1"/>
    </source>
</evidence>
<dbReference type="InterPro" id="IPR002931">
    <property type="entry name" value="Transglutaminase-like"/>
</dbReference>
<feature type="domain" description="Transglutaminase-like" evidence="1">
    <location>
        <begin position="337"/>
        <end position="402"/>
    </location>
</feature>
<comment type="caution">
    <text evidence="2">The sequence shown here is derived from an EMBL/GenBank/DDBJ whole genome shotgun (WGS) entry which is preliminary data.</text>
</comment>
<proteinExistence type="predicted"/>
<organism evidence="2 3">
    <name type="scientific">Rhodonellum ikkaensis</name>
    <dbReference type="NCBI Taxonomy" id="336829"/>
    <lineage>
        <taxon>Bacteria</taxon>
        <taxon>Pseudomonadati</taxon>
        <taxon>Bacteroidota</taxon>
        <taxon>Cytophagia</taxon>
        <taxon>Cytophagales</taxon>
        <taxon>Cytophagaceae</taxon>
        <taxon>Rhodonellum</taxon>
    </lineage>
</organism>
<keyword evidence="3" id="KW-1185">Reference proteome</keyword>
<dbReference type="PANTHER" id="PTHR38339">
    <property type="entry name" value="TRANSGLUTAMINASE DOMAIN PROTEIN"/>
    <property type="match status" value="1"/>
</dbReference>
<evidence type="ECO:0000259" key="1">
    <source>
        <dbReference type="SMART" id="SM00460"/>
    </source>
</evidence>
<reference evidence="2 3" key="1">
    <citation type="submission" date="2016-10" db="EMBL/GenBank/DDBJ databases">
        <authorList>
            <person name="Varghese N."/>
            <person name="Submissions S."/>
        </authorList>
    </citation>
    <scope>NUCLEOTIDE SEQUENCE [LARGE SCALE GENOMIC DNA]</scope>
    <source>
        <strain evidence="2 3">DSM 17997</strain>
    </source>
</reference>
<dbReference type="Gene3D" id="3.10.620.30">
    <property type="match status" value="1"/>
</dbReference>
<dbReference type="SMART" id="SM00460">
    <property type="entry name" value="TGc"/>
    <property type="match status" value="1"/>
</dbReference>
<dbReference type="EMBL" id="FNQC01000009">
    <property type="protein sequence ID" value="SDZ28046.1"/>
    <property type="molecule type" value="Genomic_DNA"/>
</dbReference>
<dbReference type="Proteomes" id="UP000199663">
    <property type="component" value="Unassembled WGS sequence"/>
</dbReference>
<dbReference type="PANTHER" id="PTHR38339:SF1">
    <property type="entry name" value="TRANSGLUTAMINASE-LIKE DOMAIN-CONTAINING PROTEIN"/>
    <property type="match status" value="1"/>
</dbReference>
<gene>
    <name evidence="2" type="ORF">SAMN05444412_10952</name>
</gene>
<accession>A0A1H3RQS3</accession>
<dbReference type="SUPFAM" id="SSF54001">
    <property type="entry name" value="Cysteine proteinases"/>
    <property type="match status" value="1"/>
</dbReference>
<sequence length="469" mass="52974">MEKGIDGVIRTKMKNYLDRTNFCLIAFGLLLGLSGCDSGGRVEEKKIVEHVAKLAPKVAISEIEAGIKAFIDKETALNDGYFLVKDAEKTLRLKLVRVHTEYLSNLGPSRYFACVDLADEKGDVYDVDFFLEGEPGAMKVTETSLHKLNGKPFYTWKQVVDKTWRKIPVEKATSDLLGVVEVEDEFEFYYQSELPEITEWAKMWIPIAKTDTYQTVELISMKAPGKQRILADKDFNNNILYLELGPEHSGQNLEIIYKVNRKEKGPYDAQMPVHERYLSSNLLMPVGGRFLEIANEAIGEKRNESKLMQARALYDYIIDNMRYMKFGKYGSGDSDFACDSKTGNCTEFHSYFISLARSVDIPARFSIGASVPSDRNDGGIDGYHCWAEFYAEGKWWPVDISEGNKYTALATYYFGRHPANRIELSQGRDIVVQPGPASGPINFLAMPILEIGGKTAYPKTKFSFTRKAE</sequence>
<name>A0A1H3RQS3_9BACT</name>
<dbReference type="Pfam" id="PF01841">
    <property type="entry name" value="Transglut_core"/>
    <property type="match status" value="1"/>
</dbReference>
<dbReference type="InterPro" id="IPR038765">
    <property type="entry name" value="Papain-like_cys_pep_sf"/>
</dbReference>